<protein>
    <submittedName>
        <fullName evidence="7">Chromo domain-containing protein LHP1-like</fullName>
    </submittedName>
</protein>
<name>A0A6A2XGD4_HIBSY</name>
<accession>A0A6A2XGD4</accession>
<feature type="domain" description="PdxS/SNZ N-terminal" evidence="4">
    <location>
        <begin position="274"/>
        <end position="307"/>
    </location>
</feature>
<dbReference type="InterPro" id="IPR013324">
    <property type="entry name" value="RNA_pol_sigma_r3/r4-like"/>
</dbReference>
<dbReference type="PROSITE" id="PS51129">
    <property type="entry name" value="PDXS_SNZ_2"/>
    <property type="match status" value="1"/>
</dbReference>
<dbReference type="GO" id="GO:0006352">
    <property type="term" value="P:DNA-templated transcription initiation"/>
    <property type="evidence" value="ECO:0007669"/>
    <property type="project" value="InterPro"/>
</dbReference>
<dbReference type="InterPro" id="IPR007627">
    <property type="entry name" value="RNA_pol_sigma70_r2"/>
</dbReference>
<dbReference type="EMBL" id="VEPZ02001542">
    <property type="protein sequence ID" value="KAE8668840.1"/>
    <property type="molecule type" value="Genomic_DNA"/>
</dbReference>
<gene>
    <name evidence="7" type="ORF">F3Y22_tig00112285pilonHSYRG00497</name>
</gene>
<dbReference type="GO" id="GO:0003700">
    <property type="term" value="F:DNA-binding transcription factor activity"/>
    <property type="evidence" value="ECO:0007669"/>
    <property type="project" value="InterPro"/>
</dbReference>
<dbReference type="InterPro" id="IPR033755">
    <property type="entry name" value="PdxS/SNZ_N"/>
</dbReference>
<dbReference type="Gene3D" id="3.20.20.70">
    <property type="entry name" value="Aldolase class I"/>
    <property type="match status" value="1"/>
</dbReference>
<feature type="domain" description="RNA polymerase sigma-70 region 3" evidence="5">
    <location>
        <begin position="109"/>
        <end position="161"/>
    </location>
</feature>
<comment type="similarity">
    <text evidence="2">Belongs to the sigma-70 factor family.</text>
</comment>
<dbReference type="SUPFAM" id="SSF88659">
    <property type="entry name" value="Sigma3 and sigma4 domains of RNA polymerase sigma factors"/>
    <property type="match status" value="1"/>
</dbReference>
<organism evidence="7 8">
    <name type="scientific">Hibiscus syriacus</name>
    <name type="common">Rose of Sharon</name>
    <dbReference type="NCBI Taxonomy" id="106335"/>
    <lineage>
        <taxon>Eukaryota</taxon>
        <taxon>Viridiplantae</taxon>
        <taxon>Streptophyta</taxon>
        <taxon>Embryophyta</taxon>
        <taxon>Tracheophyta</taxon>
        <taxon>Spermatophyta</taxon>
        <taxon>Magnoliopsida</taxon>
        <taxon>eudicotyledons</taxon>
        <taxon>Gunneridae</taxon>
        <taxon>Pentapetalae</taxon>
        <taxon>rosids</taxon>
        <taxon>malvids</taxon>
        <taxon>Malvales</taxon>
        <taxon>Malvaceae</taxon>
        <taxon>Malvoideae</taxon>
        <taxon>Hibiscus</taxon>
    </lineage>
</organism>
<keyword evidence="8" id="KW-1185">Reference proteome</keyword>
<sequence length="307" mass="34398">MISGLPETGKPPGGTCRAMWTTTNFTQWAAAAGVDRRTLRQRLNYGTLCKDKMVKSNIRLVISIAKNYQGAGMNLQDLVQEGCRGLTSKGFKFSTYAHWWIKQAFHMVEATYRVKEARKQLYSENGRQPNNEEVAQATGLSMKRLTAVLLTPKAPRSLNQKPRSRFDRRYLAEGVHEEGSGEGVGQFESKREAGDLMEVWNGRRQDENVARNRGVDGCKQGKNPANRVVHLPEVEEQKENKTSAAIFVIICIIVGVLESNGFVYKILHFLSISQRVIMDVVNVKQARIAEEAKTCAIMALERVPADI</sequence>
<dbReference type="PANTHER" id="PTHR30603:SF57">
    <property type="entry name" value="RNA POLYMERASE SIGMA FACTOR SIGB"/>
    <property type="match status" value="1"/>
</dbReference>
<feature type="domain" description="RNA polymerase sigma-70 region 2" evidence="6">
    <location>
        <begin position="53"/>
        <end position="105"/>
    </location>
</feature>
<dbReference type="InterPro" id="IPR050239">
    <property type="entry name" value="Sigma-70_RNA_pol_init_factors"/>
</dbReference>
<evidence type="ECO:0000256" key="2">
    <source>
        <dbReference type="ARBA" id="ARBA00007788"/>
    </source>
</evidence>
<dbReference type="Pfam" id="PF04539">
    <property type="entry name" value="Sigma70_r3"/>
    <property type="match status" value="1"/>
</dbReference>
<evidence type="ECO:0000259" key="5">
    <source>
        <dbReference type="Pfam" id="PF04539"/>
    </source>
</evidence>
<dbReference type="Gene3D" id="1.10.601.10">
    <property type="entry name" value="RNA Polymerase Primary Sigma Factor"/>
    <property type="match status" value="1"/>
</dbReference>
<dbReference type="InterPro" id="IPR013325">
    <property type="entry name" value="RNA_pol_sigma_r2"/>
</dbReference>
<evidence type="ECO:0000313" key="7">
    <source>
        <dbReference type="EMBL" id="KAE8668840.1"/>
    </source>
</evidence>
<dbReference type="SUPFAM" id="SSF88946">
    <property type="entry name" value="Sigma2 domain of RNA polymerase sigma factors"/>
    <property type="match status" value="1"/>
</dbReference>
<comment type="similarity">
    <text evidence="1 3">Belongs to the PdxS/SNZ family.</text>
</comment>
<dbReference type="GO" id="GO:0042823">
    <property type="term" value="P:pyridoxal phosphate biosynthetic process"/>
    <property type="evidence" value="ECO:0007669"/>
    <property type="project" value="InterPro"/>
</dbReference>
<dbReference type="Pfam" id="PF04542">
    <property type="entry name" value="Sigma70_r2"/>
    <property type="match status" value="1"/>
</dbReference>
<evidence type="ECO:0000256" key="3">
    <source>
        <dbReference type="PROSITE-ProRule" id="PRU00481"/>
    </source>
</evidence>
<dbReference type="Gene3D" id="1.10.10.10">
    <property type="entry name" value="Winged helix-like DNA-binding domain superfamily/Winged helix DNA-binding domain"/>
    <property type="match status" value="1"/>
</dbReference>
<dbReference type="InterPro" id="IPR007624">
    <property type="entry name" value="RNA_pol_sigma70_r3"/>
</dbReference>
<dbReference type="Pfam" id="PF01680">
    <property type="entry name" value="SOR_SNZ"/>
    <property type="match status" value="1"/>
</dbReference>
<dbReference type="InterPro" id="IPR036388">
    <property type="entry name" value="WH-like_DNA-bd_sf"/>
</dbReference>
<dbReference type="InterPro" id="IPR001852">
    <property type="entry name" value="PdxS/SNZ"/>
</dbReference>
<evidence type="ECO:0000259" key="6">
    <source>
        <dbReference type="Pfam" id="PF04542"/>
    </source>
</evidence>
<dbReference type="InterPro" id="IPR013785">
    <property type="entry name" value="Aldolase_TIM"/>
</dbReference>
<evidence type="ECO:0000259" key="4">
    <source>
        <dbReference type="Pfam" id="PF01680"/>
    </source>
</evidence>
<reference evidence="7" key="1">
    <citation type="submission" date="2019-09" db="EMBL/GenBank/DDBJ databases">
        <title>Draft genome information of white flower Hibiscus syriacus.</title>
        <authorList>
            <person name="Kim Y.-M."/>
        </authorList>
    </citation>
    <scope>NUCLEOTIDE SEQUENCE [LARGE SCALE GENOMIC DNA]</scope>
    <source>
        <strain evidence="7">YM2019G1</strain>
    </source>
</reference>
<comment type="caution">
    <text evidence="7">The sequence shown here is derived from an EMBL/GenBank/DDBJ whole genome shotgun (WGS) entry which is preliminary data.</text>
</comment>
<proteinExistence type="inferred from homology"/>
<dbReference type="Proteomes" id="UP000436088">
    <property type="component" value="Unassembled WGS sequence"/>
</dbReference>
<dbReference type="AlphaFoldDB" id="A0A6A2XGD4"/>
<evidence type="ECO:0000313" key="8">
    <source>
        <dbReference type="Proteomes" id="UP000436088"/>
    </source>
</evidence>
<dbReference type="PANTHER" id="PTHR30603">
    <property type="entry name" value="RNA POLYMERASE SIGMA FACTOR RPO"/>
    <property type="match status" value="1"/>
</dbReference>
<evidence type="ECO:0000256" key="1">
    <source>
        <dbReference type="ARBA" id="ARBA00007281"/>
    </source>
</evidence>